<evidence type="ECO:0000313" key="3">
    <source>
        <dbReference type="Proteomes" id="UP000050557"/>
    </source>
</evidence>
<dbReference type="Proteomes" id="UP000050557">
    <property type="component" value="Unassembled WGS sequence"/>
</dbReference>
<proteinExistence type="predicted"/>
<protein>
    <submittedName>
        <fullName evidence="2">Prophage PssSM-01, Orf5</fullName>
    </submittedName>
</protein>
<dbReference type="InterPro" id="IPR031893">
    <property type="entry name" value="Phage_tail_APC"/>
</dbReference>
<dbReference type="RefSeq" id="WP_054985159.1">
    <property type="nucleotide sequence ID" value="NZ_CP092918.1"/>
</dbReference>
<organism evidence="2 3">
    <name type="scientific">Pseudomonas syringae pv. helianthi</name>
    <dbReference type="NCBI Taxonomy" id="251654"/>
    <lineage>
        <taxon>Bacteria</taxon>
        <taxon>Pseudomonadati</taxon>
        <taxon>Pseudomonadota</taxon>
        <taxon>Gammaproteobacteria</taxon>
        <taxon>Pseudomonadales</taxon>
        <taxon>Pseudomonadaceae</taxon>
        <taxon>Pseudomonas</taxon>
    </lineage>
</organism>
<reference evidence="2 3" key="1">
    <citation type="submission" date="2015-09" db="EMBL/GenBank/DDBJ databases">
        <title>Genome announcement of multiple Pseudomonas syringae strains.</title>
        <authorList>
            <person name="Thakur S."/>
            <person name="Wang P.W."/>
            <person name="Gong Y."/>
            <person name="Weir B.S."/>
            <person name="Guttman D.S."/>
        </authorList>
    </citation>
    <scope>NUCLEOTIDE SEQUENCE [LARGE SCALE GENOMIC DNA]</scope>
    <source>
        <strain evidence="2 3">ICMP4531</strain>
    </source>
</reference>
<name>A0A0N8RP69_9PSED</name>
<accession>A0A0N8RP69</accession>
<dbReference type="EMBL" id="LJQM01000065">
    <property type="protein sequence ID" value="KPX47559.1"/>
    <property type="molecule type" value="Genomic_DNA"/>
</dbReference>
<dbReference type="PATRIC" id="fig|251654.3.peg.337"/>
<feature type="domain" description="Phage tail assembly chaperone-like" evidence="1">
    <location>
        <begin position="130"/>
        <end position="193"/>
    </location>
</feature>
<dbReference type="AlphaFoldDB" id="A0A0N8RP69"/>
<dbReference type="Pfam" id="PF16778">
    <property type="entry name" value="Phage_tail_APC"/>
    <property type="match status" value="1"/>
</dbReference>
<sequence>MEFFYGRPSGGFYSSASHGPRTITIDDPTFKRPKILVPDPAYIAGDHSQEESVPMIEIDDLGVPVPQITVDNPECLLPPASDLIEISIEHYQSLLEAQSNGMRIGLDDSGRPAAIAPFGPSIETLRENDRCWRDYQLKQTDGMVNRHRDELEAGQATTLSVEHYRALQAYRGALRDWPEHSSFPDIPARPSAPTWLVLP</sequence>
<evidence type="ECO:0000313" key="2">
    <source>
        <dbReference type="EMBL" id="KPX47559.1"/>
    </source>
</evidence>
<gene>
    <name evidence="2" type="ORF">ALO68_00256</name>
</gene>
<evidence type="ECO:0000259" key="1">
    <source>
        <dbReference type="Pfam" id="PF16778"/>
    </source>
</evidence>
<comment type="caution">
    <text evidence="2">The sequence shown here is derived from an EMBL/GenBank/DDBJ whole genome shotgun (WGS) entry which is preliminary data.</text>
</comment>